<keyword evidence="2" id="KW-0472">Membrane</keyword>
<gene>
    <name evidence="3" type="ORF">BOX15_Mlig002499g1</name>
    <name evidence="4" type="ORF">BOX15_Mlig012676g1</name>
</gene>
<evidence type="ECO:0000256" key="1">
    <source>
        <dbReference type="SAM" id="MobiDB-lite"/>
    </source>
</evidence>
<dbReference type="EMBL" id="NIVC01001738">
    <property type="protein sequence ID" value="PAA64589.1"/>
    <property type="molecule type" value="Genomic_DNA"/>
</dbReference>
<keyword evidence="2" id="KW-0812">Transmembrane</keyword>
<protein>
    <submittedName>
        <fullName evidence="4">Uncharacterized protein</fullName>
    </submittedName>
</protein>
<dbReference type="Proteomes" id="UP000215902">
    <property type="component" value="Unassembled WGS sequence"/>
</dbReference>
<keyword evidence="2" id="KW-1133">Transmembrane helix</keyword>
<organism evidence="4 5">
    <name type="scientific">Macrostomum lignano</name>
    <dbReference type="NCBI Taxonomy" id="282301"/>
    <lineage>
        <taxon>Eukaryota</taxon>
        <taxon>Metazoa</taxon>
        <taxon>Spiralia</taxon>
        <taxon>Lophotrochozoa</taxon>
        <taxon>Platyhelminthes</taxon>
        <taxon>Rhabditophora</taxon>
        <taxon>Macrostomorpha</taxon>
        <taxon>Macrostomida</taxon>
        <taxon>Macrostomidae</taxon>
        <taxon>Macrostomum</taxon>
    </lineage>
</organism>
<evidence type="ECO:0000256" key="2">
    <source>
        <dbReference type="SAM" id="Phobius"/>
    </source>
</evidence>
<proteinExistence type="predicted"/>
<feature type="transmembrane region" description="Helical" evidence="2">
    <location>
        <begin position="26"/>
        <end position="49"/>
    </location>
</feature>
<keyword evidence="5" id="KW-1185">Reference proteome</keyword>
<name>A0A267F301_9PLAT</name>
<evidence type="ECO:0000313" key="3">
    <source>
        <dbReference type="EMBL" id="PAA64589.1"/>
    </source>
</evidence>
<comment type="caution">
    <text evidence="4">The sequence shown here is derived from an EMBL/GenBank/DDBJ whole genome shotgun (WGS) entry which is preliminary data.</text>
</comment>
<accession>A0A267F301</accession>
<sequence>MADTTAPPGVTSPGPTQFVLATPERVIVVVFIGIALAALSLVTCAITHLRRTALANKLRCPGKGQPYTVNPPNKEAPPDEEAAAGTADGRV</sequence>
<feature type="region of interest" description="Disordered" evidence="1">
    <location>
        <begin position="60"/>
        <end position="91"/>
    </location>
</feature>
<evidence type="ECO:0000313" key="5">
    <source>
        <dbReference type="Proteomes" id="UP000215902"/>
    </source>
</evidence>
<reference evidence="4 5" key="1">
    <citation type="submission" date="2017-06" db="EMBL/GenBank/DDBJ databases">
        <title>A platform for efficient transgenesis in Macrostomum lignano, a flatworm model organism for stem cell research.</title>
        <authorList>
            <person name="Berezikov E."/>
        </authorList>
    </citation>
    <scope>NUCLEOTIDE SEQUENCE [LARGE SCALE GENOMIC DNA]</scope>
    <source>
        <strain evidence="4">DV1</strain>
        <tissue evidence="4">Whole organism</tissue>
    </source>
</reference>
<dbReference type="AlphaFoldDB" id="A0A267F301"/>
<dbReference type="EMBL" id="NIVC01001421">
    <property type="protein sequence ID" value="PAA68135.1"/>
    <property type="molecule type" value="Genomic_DNA"/>
</dbReference>
<evidence type="ECO:0000313" key="4">
    <source>
        <dbReference type="EMBL" id="PAA68135.1"/>
    </source>
</evidence>